<dbReference type="Pfam" id="PF04402">
    <property type="entry name" value="SIMPL"/>
    <property type="match status" value="1"/>
</dbReference>
<feature type="chain" id="PRO_5016063281" description="DUF541 domain-containing protein" evidence="1">
    <location>
        <begin position="22"/>
        <end position="236"/>
    </location>
</feature>
<dbReference type="AlphaFoldDB" id="A0A2U8FGY1"/>
<keyword evidence="1" id="KW-0732">Signal</keyword>
<dbReference type="Gene3D" id="3.30.110.170">
    <property type="entry name" value="Protein of unknown function (DUF541), domain 1"/>
    <property type="match status" value="1"/>
</dbReference>
<dbReference type="PANTHER" id="PTHR34387">
    <property type="entry name" value="SLR1258 PROTEIN"/>
    <property type="match status" value="1"/>
</dbReference>
<organism evidence="2 3">
    <name type="scientific">Actinobacillus porcitonsillarum</name>
    <dbReference type="NCBI Taxonomy" id="189834"/>
    <lineage>
        <taxon>Bacteria</taxon>
        <taxon>Pseudomonadati</taxon>
        <taxon>Pseudomonadota</taxon>
        <taxon>Gammaproteobacteria</taxon>
        <taxon>Pasteurellales</taxon>
        <taxon>Pasteurellaceae</taxon>
        <taxon>Actinobacillus</taxon>
    </lineage>
</organism>
<dbReference type="EMBL" id="CP029206">
    <property type="protein sequence ID" value="AWI50240.1"/>
    <property type="molecule type" value="Genomic_DNA"/>
</dbReference>
<dbReference type="InterPro" id="IPR007497">
    <property type="entry name" value="SIMPL/DUF541"/>
</dbReference>
<name>A0A2U8FGY1_9PAST</name>
<dbReference type="PANTHER" id="PTHR34387:SF1">
    <property type="entry name" value="PERIPLASMIC IMMUNOGENIC PROTEIN"/>
    <property type="match status" value="1"/>
</dbReference>
<evidence type="ECO:0000256" key="1">
    <source>
        <dbReference type="SAM" id="SignalP"/>
    </source>
</evidence>
<dbReference type="Gene3D" id="3.30.70.2970">
    <property type="entry name" value="Protein of unknown function (DUF541), domain 2"/>
    <property type="match status" value="1"/>
</dbReference>
<proteinExistence type="predicted"/>
<accession>A0A2U8FGY1</accession>
<gene>
    <name evidence="2" type="ORF">DDU33_01405</name>
</gene>
<evidence type="ECO:0008006" key="4">
    <source>
        <dbReference type="Google" id="ProtNLM"/>
    </source>
</evidence>
<evidence type="ECO:0000313" key="2">
    <source>
        <dbReference type="EMBL" id="AWI50240.1"/>
    </source>
</evidence>
<feature type="signal peptide" evidence="1">
    <location>
        <begin position="1"/>
        <end position="21"/>
    </location>
</feature>
<dbReference type="InterPro" id="IPR052022">
    <property type="entry name" value="26kDa_periplasmic_antigen"/>
</dbReference>
<evidence type="ECO:0000313" key="3">
    <source>
        <dbReference type="Proteomes" id="UP000244920"/>
    </source>
</evidence>
<reference evidence="3" key="1">
    <citation type="submission" date="2018-05" db="EMBL/GenBank/DDBJ databases">
        <title>Complete genome sequence of Actinobacillus porcitonsillarum reference strain 9953L55 (CCUG 46996).</title>
        <authorList>
            <person name="Dona V."/>
            <person name="Perreten V."/>
        </authorList>
    </citation>
    <scope>NUCLEOTIDE SEQUENCE [LARGE SCALE GENOMIC DNA]</scope>
    <source>
        <strain evidence="3">9953L55</strain>
    </source>
</reference>
<dbReference type="Proteomes" id="UP000244920">
    <property type="component" value="Chromosome"/>
</dbReference>
<sequence>MKLKKIFAILPLAVATLSVSAESPIEAQSTNEATTFQFSTEVSRTVEKDLMQATVYSRKNGKSLEALKKDVSANLNKVIEQAKAYQDIEVQAEGITNYVNYNEKQKVDGWIAEGYINLKSKNFDAIAKVLNDLGKDVAVANISFSVSPEKMKALEDEMTLEVIQQFQHKAAVIQKGLSAKRYLLVDVQLNTPNGNNRFEAAPMRMAKMASSYSDNIPLEAGKENISAVASGKVKFE</sequence>
<dbReference type="KEGG" id="apor:DDU33_01405"/>
<protein>
    <recommendedName>
        <fullName evidence="4">DUF541 domain-containing protein</fullName>
    </recommendedName>
</protein>
<dbReference type="GO" id="GO:0006974">
    <property type="term" value="P:DNA damage response"/>
    <property type="evidence" value="ECO:0007669"/>
    <property type="project" value="TreeGrafter"/>
</dbReference>
<keyword evidence="3" id="KW-1185">Reference proteome</keyword>
<dbReference type="RefSeq" id="WP_108922701.1">
    <property type="nucleotide sequence ID" value="NZ_CP029206.1"/>
</dbReference>